<dbReference type="EMBL" id="AUZX01011440">
    <property type="protein sequence ID" value="EQD43235.1"/>
    <property type="molecule type" value="Genomic_DNA"/>
</dbReference>
<gene>
    <name evidence="1" type="ORF">B1A_15592</name>
</gene>
<evidence type="ECO:0000313" key="1">
    <source>
        <dbReference type="EMBL" id="EQD43235.1"/>
    </source>
</evidence>
<feature type="non-terminal residue" evidence="1">
    <location>
        <position position="1"/>
    </location>
</feature>
<comment type="caution">
    <text evidence="1">The sequence shown here is derived from an EMBL/GenBank/DDBJ whole genome shotgun (WGS) entry which is preliminary data.</text>
</comment>
<sequence>RRVRLQCEGGTIQAKAGNSECARMNAGESRGAVADPWMPLEIAEADEVKALTATPDALGYRKLAELLFDSSRFRLPLLSRPSREERGAVATLIAQVLVRGQGKTEGFHRRELSLPPPVVKRLADRDGELAQRSRQFLQLAGTIHGKVLRPALIQFVDGSAEPNWKNPQYGTLVKPALRRAERLADAVFFFALFDSLEQEISDAEAERSWGERLAEQSSQIFTKAIAELPTRAQTRIIAAARARSLLETGLRKHVASLRQMAPDSEDRT</sequence>
<dbReference type="AlphaFoldDB" id="T1AME6"/>
<accession>T1AME6</accession>
<reference evidence="1" key="1">
    <citation type="submission" date="2013-08" db="EMBL/GenBank/DDBJ databases">
        <authorList>
            <person name="Mendez C."/>
            <person name="Richter M."/>
            <person name="Ferrer M."/>
            <person name="Sanchez J."/>
        </authorList>
    </citation>
    <scope>NUCLEOTIDE SEQUENCE</scope>
</reference>
<reference evidence="1" key="2">
    <citation type="journal article" date="2014" name="ISME J.">
        <title>Microbial stratification in low pH oxic and suboxic macroscopic growths along an acid mine drainage.</title>
        <authorList>
            <person name="Mendez-Garcia C."/>
            <person name="Mesa V."/>
            <person name="Sprenger R.R."/>
            <person name="Richter M."/>
            <person name="Diez M.S."/>
            <person name="Solano J."/>
            <person name="Bargiela R."/>
            <person name="Golyshina O.V."/>
            <person name="Manteca A."/>
            <person name="Ramos J.L."/>
            <person name="Gallego J.R."/>
            <person name="Llorente I."/>
            <person name="Martins Dos Santos V.A."/>
            <person name="Jensen O.N."/>
            <person name="Pelaez A.I."/>
            <person name="Sanchez J."/>
            <person name="Ferrer M."/>
        </authorList>
    </citation>
    <scope>NUCLEOTIDE SEQUENCE</scope>
</reference>
<proteinExistence type="predicted"/>
<organism evidence="1">
    <name type="scientific">mine drainage metagenome</name>
    <dbReference type="NCBI Taxonomy" id="410659"/>
    <lineage>
        <taxon>unclassified sequences</taxon>
        <taxon>metagenomes</taxon>
        <taxon>ecological metagenomes</taxon>
    </lineage>
</organism>
<protein>
    <submittedName>
        <fullName evidence="1">CRISPR-associated protein, Cse1 family</fullName>
    </submittedName>
</protein>
<name>T1AME6_9ZZZZ</name>